<name>A0A428STL1_9HYPO</name>
<evidence type="ECO:0000313" key="3">
    <source>
        <dbReference type="Proteomes" id="UP000288429"/>
    </source>
</evidence>
<gene>
    <name evidence="2" type="ORF">CDV31_014846</name>
</gene>
<accession>A0A428STL1</accession>
<evidence type="ECO:0000313" key="2">
    <source>
        <dbReference type="EMBL" id="RSL93131.1"/>
    </source>
</evidence>
<keyword evidence="3" id="KW-1185">Reference proteome</keyword>
<organism evidence="2 3">
    <name type="scientific">Fusarium ambrosium</name>
    <dbReference type="NCBI Taxonomy" id="131363"/>
    <lineage>
        <taxon>Eukaryota</taxon>
        <taxon>Fungi</taxon>
        <taxon>Dikarya</taxon>
        <taxon>Ascomycota</taxon>
        <taxon>Pezizomycotina</taxon>
        <taxon>Sordariomycetes</taxon>
        <taxon>Hypocreomycetidae</taxon>
        <taxon>Hypocreales</taxon>
        <taxon>Nectriaceae</taxon>
        <taxon>Fusarium</taxon>
        <taxon>Fusarium solani species complex</taxon>
    </lineage>
</organism>
<reference evidence="2 3" key="1">
    <citation type="submission" date="2017-06" db="EMBL/GenBank/DDBJ databases">
        <title>Cmopartive genomic analysis of Ambrosia Fusariam Clade fungi.</title>
        <authorList>
            <person name="Stajich J.E."/>
            <person name="Carrillo J."/>
            <person name="Kijimoto T."/>
            <person name="Eskalen A."/>
            <person name="O'Donnell K."/>
            <person name="Kasson M."/>
        </authorList>
    </citation>
    <scope>NUCLEOTIDE SEQUENCE [LARGE SCALE GENOMIC DNA]</scope>
    <source>
        <strain evidence="2 3">NRRL 20438</strain>
    </source>
</reference>
<evidence type="ECO:0000256" key="1">
    <source>
        <dbReference type="SAM" id="MobiDB-lite"/>
    </source>
</evidence>
<feature type="compositionally biased region" description="Polar residues" evidence="1">
    <location>
        <begin position="271"/>
        <end position="282"/>
    </location>
</feature>
<comment type="caution">
    <text evidence="2">The sequence shown here is derived from an EMBL/GenBank/DDBJ whole genome shotgun (WGS) entry which is preliminary data.</text>
</comment>
<proteinExistence type="predicted"/>
<dbReference type="EMBL" id="NIZV01000356">
    <property type="protein sequence ID" value="RSL93131.1"/>
    <property type="molecule type" value="Genomic_DNA"/>
</dbReference>
<sequence length="586" mass="65657">MNVLDDLLSEVSLHPLSSKDLLKYQKVVEALRRYWPRWSPLDQPMDVCNHLLQRNGAWMDYATRLQELVHISDDVVTEPRRCLAQTGEISATDIHLYLELLRNSNPALTIAPVTLYKDFDSLLQTLDREKSWVVPVQCASSWGFAAVYPDCTHWYDSGGALQKPSLSEWPRPGRFHIGDTGVIMLLGIRMVANGLPHASSDLIEEGLSHFRVRLLAELGCQKLDPDERAFEAANGHVLCLLEREQAIHSSHFDDAWGDEHLDPNASPPGSGLNNGIVDTTPGSAPDSALLGSMSGLGDGGGIGLPLLHAGNPNDRMLELVDHSNVPANHRIDPEAYHATDQQASCRNAPAMLRHVHPQHIPHLEVLPRPTSDESAEMKSMLLVLSDAVLTARSTSISSRTSIEVLLNIIEAGKVASDFHYRFCQTRIYEDVVMRGARAHEIDLRDSDYIRGYTKHMRRKRIGKKRLQEEGKLWLELCNICGQNDINPHSLLCAVPQRQRFSADSMSTLMARLRNQNDPLSGLLKQAGDLCQRIVDGNLPPYVMFVEVFTAKTFEDFGRDDFDTFTSLEKNALRPIPRYVPRIGWQQ</sequence>
<protein>
    <submittedName>
        <fullName evidence="2">Uncharacterized protein</fullName>
    </submittedName>
</protein>
<feature type="region of interest" description="Disordered" evidence="1">
    <location>
        <begin position="258"/>
        <end position="291"/>
    </location>
</feature>
<dbReference type="Proteomes" id="UP000288429">
    <property type="component" value="Unassembled WGS sequence"/>
</dbReference>
<dbReference type="AlphaFoldDB" id="A0A428STL1"/>